<evidence type="ECO:0000256" key="2">
    <source>
        <dbReference type="ARBA" id="ARBA00022448"/>
    </source>
</evidence>
<dbReference type="Gene3D" id="1.20.1250.20">
    <property type="entry name" value="MFS general substrate transporter like domains"/>
    <property type="match status" value="2"/>
</dbReference>
<comment type="caution">
    <text evidence="9">The sequence shown here is derived from an EMBL/GenBank/DDBJ whole genome shotgun (WGS) entry which is preliminary data.</text>
</comment>
<feature type="transmembrane region" description="Helical" evidence="7">
    <location>
        <begin position="170"/>
        <end position="193"/>
    </location>
</feature>
<organism evidence="9 10">
    <name type="scientific">Gulosibacter molinativorax</name>
    <dbReference type="NCBI Taxonomy" id="256821"/>
    <lineage>
        <taxon>Bacteria</taxon>
        <taxon>Bacillati</taxon>
        <taxon>Actinomycetota</taxon>
        <taxon>Actinomycetes</taxon>
        <taxon>Micrococcales</taxon>
        <taxon>Microbacteriaceae</taxon>
        <taxon>Gulosibacter</taxon>
    </lineage>
</organism>
<keyword evidence="5 7" id="KW-1133">Transmembrane helix</keyword>
<keyword evidence="2" id="KW-0813">Transport</keyword>
<feature type="transmembrane region" description="Helical" evidence="7">
    <location>
        <begin position="32"/>
        <end position="53"/>
    </location>
</feature>
<gene>
    <name evidence="9" type="ORF">C7K25_03820</name>
</gene>
<sequence>MCPEFPGPGQSDIGVSVTHHTAQTSARERNKVLAAVVVGTTIEWYDFFIYAFMANLVFAQLFFEPAGAGLAQIISLVSIGISFLFRPLGAFLAGHFGDRIGRRPMLVITLFLMGAATTLVGALPTYDMIGIAAPILLLLLRILQGLSAGGEWGGAVLMAIEHSPVHRRGLYGSFVQSGVPIGMLLATGVLAAVRALFPGDAFLEWGWRIPFFLSIILVIVGYVVRRAVEESPVFQEIKETAQQESAPIVQVFKRYGVVVLLCALVFMGNNAVGYMTTGGYVQGLASRPIDQGGFGFDPVGVQLANLGGAVSWLVFTFLAGWLSDKIGRKPLYLIGWVVLAAGVIPLFALSATGVAGVGWAVTILGVGLGLTYGAQAAWYAESFPASVRYSGVSIAYAIGAVIGGAFAPTIAQALLQATGTTWAIVWYLLATIVISVIGTLLLRDRTGIPLSIEFEHDGHWAHWRKGDPDPTAVGTASNK</sequence>
<dbReference type="InterPro" id="IPR011701">
    <property type="entry name" value="MFS"/>
</dbReference>
<dbReference type="Pfam" id="PF07690">
    <property type="entry name" value="MFS_1"/>
    <property type="match status" value="1"/>
</dbReference>
<proteinExistence type="predicted"/>
<feature type="transmembrane region" description="Helical" evidence="7">
    <location>
        <begin position="257"/>
        <end position="281"/>
    </location>
</feature>
<evidence type="ECO:0000256" key="5">
    <source>
        <dbReference type="ARBA" id="ARBA00022989"/>
    </source>
</evidence>
<dbReference type="InterPro" id="IPR020846">
    <property type="entry name" value="MFS_dom"/>
</dbReference>
<keyword evidence="6 7" id="KW-0472">Membrane</keyword>
<evidence type="ECO:0000256" key="3">
    <source>
        <dbReference type="ARBA" id="ARBA00022475"/>
    </source>
</evidence>
<dbReference type="PROSITE" id="PS00216">
    <property type="entry name" value="SUGAR_TRANSPORT_1"/>
    <property type="match status" value="1"/>
</dbReference>
<dbReference type="PROSITE" id="PS50850">
    <property type="entry name" value="MFS"/>
    <property type="match status" value="1"/>
</dbReference>
<dbReference type="InterPro" id="IPR005829">
    <property type="entry name" value="Sugar_transporter_CS"/>
</dbReference>
<feature type="transmembrane region" description="Helical" evidence="7">
    <location>
        <begin position="421"/>
        <end position="442"/>
    </location>
</feature>
<dbReference type="CDD" id="cd17369">
    <property type="entry name" value="MFS_ShiA_like"/>
    <property type="match status" value="1"/>
</dbReference>
<dbReference type="SUPFAM" id="SSF103473">
    <property type="entry name" value="MFS general substrate transporter"/>
    <property type="match status" value="1"/>
</dbReference>
<dbReference type="Proteomes" id="UP001170379">
    <property type="component" value="Unassembled WGS sequence"/>
</dbReference>
<feature type="transmembrane region" description="Helical" evidence="7">
    <location>
        <begin position="129"/>
        <end position="149"/>
    </location>
</feature>
<feature type="transmembrane region" description="Helical" evidence="7">
    <location>
        <begin position="205"/>
        <end position="224"/>
    </location>
</feature>
<evidence type="ECO:0000313" key="9">
    <source>
        <dbReference type="EMBL" id="MDJ1370506.1"/>
    </source>
</evidence>
<reference evidence="9" key="2">
    <citation type="journal article" date="2022" name="Sci. Rep.">
        <title>In silico prediction of the enzymes involved in the degradation of the herbicide molinate by Gulosibacter molinativorax ON4T.</title>
        <authorList>
            <person name="Lopes A.R."/>
            <person name="Bunin E."/>
            <person name="Viana A.T."/>
            <person name="Froufe H."/>
            <person name="Munoz-Merida A."/>
            <person name="Pinho D."/>
            <person name="Figueiredo J."/>
            <person name="Barroso C."/>
            <person name="Vaz-Moreira I."/>
            <person name="Bellanger X."/>
            <person name="Egas C."/>
            <person name="Nunes O.C."/>
        </authorList>
    </citation>
    <scope>NUCLEOTIDE SEQUENCE</scope>
    <source>
        <strain evidence="9">ON4</strain>
    </source>
</reference>
<dbReference type="PANTHER" id="PTHR43045:SF1">
    <property type="entry name" value="SHIKIMATE TRANSPORTER"/>
    <property type="match status" value="1"/>
</dbReference>
<evidence type="ECO:0000256" key="6">
    <source>
        <dbReference type="ARBA" id="ARBA00023136"/>
    </source>
</evidence>
<evidence type="ECO:0000259" key="8">
    <source>
        <dbReference type="PROSITE" id="PS50850"/>
    </source>
</evidence>
<protein>
    <submittedName>
        <fullName evidence="9">MFS transporter</fullName>
    </submittedName>
</protein>
<reference evidence="9" key="1">
    <citation type="submission" date="2018-03" db="EMBL/GenBank/DDBJ databases">
        <authorList>
            <person name="Nunes O.C."/>
            <person name="Lopes A.R."/>
            <person name="Froufe H."/>
            <person name="Munoz-Merida A."/>
            <person name="Barroso C."/>
            <person name="Egas C."/>
        </authorList>
    </citation>
    <scope>NUCLEOTIDE SEQUENCE</scope>
    <source>
        <strain evidence="9">ON4</strain>
    </source>
</reference>
<feature type="transmembrane region" description="Helical" evidence="7">
    <location>
        <begin position="73"/>
        <end position="93"/>
    </location>
</feature>
<feature type="transmembrane region" description="Helical" evidence="7">
    <location>
        <begin position="301"/>
        <end position="322"/>
    </location>
</feature>
<evidence type="ECO:0000256" key="7">
    <source>
        <dbReference type="SAM" id="Phobius"/>
    </source>
</evidence>
<feature type="transmembrane region" description="Helical" evidence="7">
    <location>
        <begin position="105"/>
        <end position="123"/>
    </location>
</feature>
<feature type="transmembrane region" description="Helical" evidence="7">
    <location>
        <begin position="331"/>
        <end position="351"/>
    </location>
</feature>
<dbReference type="InterPro" id="IPR036259">
    <property type="entry name" value="MFS_trans_sf"/>
</dbReference>
<keyword evidence="4 7" id="KW-0812">Transmembrane</keyword>
<feature type="transmembrane region" description="Helical" evidence="7">
    <location>
        <begin position="357"/>
        <end position="380"/>
    </location>
</feature>
<keyword evidence="10" id="KW-1185">Reference proteome</keyword>
<evidence type="ECO:0000256" key="4">
    <source>
        <dbReference type="ARBA" id="ARBA00022692"/>
    </source>
</evidence>
<dbReference type="EMBL" id="PXVD01000005">
    <property type="protein sequence ID" value="MDJ1370506.1"/>
    <property type="molecule type" value="Genomic_DNA"/>
</dbReference>
<evidence type="ECO:0000256" key="1">
    <source>
        <dbReference type="ARBA" id="ARBA00004651"/>
    </source>
</evidence>
<evidence type="ECO:0000313" key="10">
    <source>
        <dbReference type="Proteomes" id="UP001170379"/>
    </source>
</evidence>
<feature type="transmembrane region" description="Helical" evidence="7">
    <location>
        <begin position="392"/>
        <end position="415"/>
    </location>
</feature>
<keyword evidence="3" id="KW-1003">Cell membrane</keyword>
<name>A0ABT7C5N8_9MICO</name>
<comment type="subcellular location">
    <subcellularLocation>
        <location evidence="1">Cell membrane</location>
        <topology evidence="1">Multi-pass membrane protein</topology>
    </subcellularLocation>
</comment>
<accession>A0ABT7C5N8</accession>
<dbReference type="PANTHER" id="PTHR43045">
    <property type="entry name" value="SHIKIMATE TRANSPORTER"/>
    <property type="match status" value="1"/>
</dbReference>
<feature type="domain" description="Major facilitator superfamily (MFS) profile" evidence="8">
    <location>
        <begin position="32"/>
        <end position="447"/>
    </location>
</feature>